<gene>
    <name evidence="2" type="ORF">FPCIR_8042</name>
</gene>
<protein>
    <submittedName>
        <fullName evidence="2">Uncharacterized protein</fullName>
    </submittedName>
</protein>
<sequence length="151" mass="17134">MSSPTPSVSDTDGGRSSSDPSLPSQLSLVYGPYKCGFDTLANLTPEIPDNPDEIPPIQFQALRARQYLRKHYSLDKESNYCNAFYRNWETVRHSFSFLIIAANLYEGDECEEDWPLSWNDDSALAFFLDETVASWTVHLSDGQREDIELLS</sequence>
<dbReference type="Proteomes" id="UP000546213">
    <property type="component" value="Unassembled WGS sequence"/>
</dbReference>
<dbReference type="EMBL" id="JAAOAS010000198">
    <property type="protein sequence ID" value="KAF5586191.1"/>
    <property type="molecule type" value="Genomic_DNA"/>
</dbReference>
<organism evidence="2 3">
    <name type="scientific">Fusarium pseudocircinatum</name>
    <dbReference type="NCBI Taxonomy" id="56676"/>
    <lineage>
        <taxon>Eukaryota</taxon>
        <taxon>Fungi</taxon>
        <taxon>Dikarya</taxon>
        <taxon>Ascomycota</taxon>
        <taxon>Pezizomycotina</taxon>
        <taxon>Sordariomycetes</taxon>
        <taxon>Hypocreomycetidae</taxon>
        <taxon>Hypocreales</taxon>
        <taxon>Nectriaceae</taxon>
        <taxon>Fusarium</taxon>
        <taxon>Fusarium fujikuroi species complex</taxon>
    </lineage>
</organism>
<keyword evidence="3" id="KW-1185">Reference proteome</keyword>
<dbReference type="AlphaFoldDB" id="A0A8H5P0C5"/>
<dbReference type="OrthoDB" id="5089671at2759"/>
<accession>A0A8H5P0C5</accession>
<name>A0A8H5P0C5_9HYPO</name>
<proteinExistence type="predicted"/>
<feature type="region of interest" description="Disordered" evidence="1">
    <location>
        <begin position="1"/>
        <end position="25"/>
    </location>
</feature>
<feature type="compositionally biased region" description="Low complexity" evidence="1">
    <location>
        <begin position="16"/>
        <end position="25"/>
    </location>
</feature>
<reference evidence="2 3" key="1">
    <citation type="submission" date="2020-05" db="EMBL/GenBank/DDBJ databases">
        <title>Identification and distribution of gene clusters putatively required for synthesis of sphingolipid metabolism inhibitors in phylogenetically diverse species of the filamentous fungus Fusarium.</title>
        <authorList>
            <person name="Kim H.-S."/>
            <person name="Busman M."/>
            <person name="Brown D.W."/>
            <person name="Divon H."/>
            <person name="Uhlig S."/>
            <person name="Proctor R.H."/>
        </authorList>
    </citation>
    <scope>NUCLEOTIDE SEQUENCE [LARGE SCALE GENOMIC DNA]</scope>
    <source>
        <strain evidence="2 3">NRRL 36939</strain>
    </source>
</reference>
<evidence type="ECO:0000313" key="3">
    <source>
        <dbReference type="Proteomes" id="UP000546213"/>
    </source>
</evidence>
<comment type="caution">
    <text evidence="2">The sequence shown here is derived from an EMBL/GenBank/DDBJ whole genome shotgun (WGS) entry which is preliminary data.</text>
</comment>
<evidence type="ECO:0000256" key="1">
    <source>
        <dbReference type="SAM" id="MobiDB-lite"/>
    </source>
</evidence>
<evidence type="ECO:0000313" key="2">
    <source>
        <dbReference type="EMBL" id="KAF5586191.1"/>
    </source>
</evidence>
<feature type="compositionally biased region" description="Polar residues" evidence="1">
    <location>
        <begin position="1"/>
        <end position="10"/>
    </location>
</feature>